<comment type="caution">
    <text evidence="4">The sequence shown here is derived from an EMBL/GenBank/DDBJ whole genome shotgun (WGS) entry which is preliminary data.</text>
</comment>
<dbReference type="GO" id="GO:0031956">
    <property type="term" value="F:medium-chain fatty acid-CoA ligase activity"/>
    <property type="evidence" value="ECO:0007669"/>
    <property type="project" value="TreeGrafter"/>
</dbReference>
<comment type="similarity">
    <text evidence="1">Belongs to the ATP-dependent AMP-binding enzyme family.</text>
</comment>
<dbReference type="InterPro" id="IPR000873">
    <property type="entry name" value="AMP-dep_synth/lig_dom"/>
</dbReference>
<feature type="non-terminal residue" evidence="4">
    <location>
        <position position="183"/>
    </location>
</feature>
<dbReference type="Gene3D" id="3.40.50.980">
    <property type="match status" value="1"/>
</dbReference>
<evidence type="ECO:0000313" key="5">
    <source>
        <dbReference type="Proteomes" id="UP000259610"/>
    </source>
</evidence>
<evidence type="ECO:0000256" key="1">
    <source>
        <dbReference type="ARBA" id="ARBA00006432"/>
    </source>
</evidence>
<accession>A0A3B9GXD3</accession>
<gene>
    <name evidence="4" type="ORF">DCG58_08120</name>
</gene>
<name>A0A3B9GXD3_9PROT</name>
<dbReference type="SUPFAM" id="SSF56801">
    <property type="entry name" value="Acetyl-CoA synthetase-like"/>
    <property type="match status" value="1"/>
</dbReference>
<dbReference type="AlphaFoldDB" id="A0A3B9GXD3"/>
<dbReference type="GO" id="GO:0006631">
    <property type="term" value="P:fatty acid metabolic process"/>
    <property type="evidence" value="ECO:0007669"/>
    <property type="project" value="TreeGrafter"/>
</dbReference>
<proteinExistence type="inferred from homology"/>
<evidence type="ECO:0000313" key="4">
    <source>
        <dbReference type="EMBL" id="HAE27111.1"/>
    </source>
</evidence>
<evidence type="ECO:0000256" key="2">
    <source>
        <dbReference type="ARBA" id="ARBA00022598"/>
    </source>
</evidence>
<feature type="domain" description="AMP-dependent synthetase/ligase" evidence="3">
    <location>
        <begin position="29"/>
        <end position="159"/>
    </location>
</feature>
<dbReference type="Proteomes" id="UP000259610">
    <property type="component" value="Unassembled WGS sequence"/>
</dbReference>
<keyword evidence="2 4" id="KW-0436">Ligase</keyword>
<organism evidence="4 5">
    <name type="scientific">Hyphomonas adhaerens</name>
    <dbReference type="NCBI Taxonomy" id="81029"/>
    <lineage>
        <taxon>Bacteria</taxon>
        <taxon>Pseudomonadati</taxon>
        <taxon>Pseudomonadota</taxon>
        <taxon>Alphaproteobacteria</taxon>
        <taxon>Hyphomonadales</taxon>
        <taxon>Hyphomonadaceae</taxon>
        <taxon>Hyphomonas</taxon>
    </lineage>
</organism>
<dbReference type="Pfam" id="PF00501">
    <property type="entry name" value="AMP-binding"/>
    <property type="match status" value="1"/>
</dbReference>
<protein>
    <submittedName>
        <fullName evidence="4">Long-chain fatty acid--CoA ligase</fullName>
    </submittedName>
</protein>
<sequence length="183" mass="20486">MYQVSLTESYFPAHGGPEPAPRTIGDMLRASTARKPDQPALKALDYDGSIVRSWSYSELLFDVERLARALANRHEEGARVAVYANNVPEWVLLELACGLAGVILVTVNPAYQKRELKYVLEQSRSEAIYYVADFRGNPMQQIADEVCNEIPAIRHRILLTDRAALFDGEDKGELRNPGPRDPT</sequence>
<reference evidence="4 5" key="1">
    <citation type="journal article" date="2018" name="Nat. Biotechnol.">
        <title>A standardized bacterial taxonomy based on genome phylogeny substantially revises the tree of life.</title>
        <authorList>
            <person name="Parks D.H."/>
            <person name="Chuvochina M."/>
            <person name="Waite D.W."/>
            <person name="Rinke C."/>
            <person name="Skarshewski A."/>
            <person name="Chaumeil P.A."/>
            <person name="Hugenholtz P."/>
        </authorList>
    </citation>
    <scope>NUCLEOTIDE SEQUENCE [LARGE SCALE GENOMIC DNA]</scope>
    <source>
        <strain evidence="4">UBA8733</strain>
    </source>
</reference>
<dbReference type="PANTHER" id="PTHR43201:SF5">
    <property type="entry name" value="MEDIUM-CHAIN ACYL-COA LIGASE ACSF2, MITOCHONDRIAL"/>
    <property type="match status" value="1"/>
</dbReference>
<dbReference type="PANTHER" id="PTHR43201">
    <property type="entry name" value="ACYL-COA SYNTHETASE"/>
    <property type="match status" value="1"/>
</dbReference>
<dbReference type="EMBL" id="DMAN01000176">
    <property type="protein sequence ID" value="HAE27111.1"/>
    <property type="molecule type" value="Genomic_DNA"/>
</dbReference>
<evidence type="ECO:0000259" key="3">
    <source>
        <dbReference type="Pfam" id="PF00501"/>
    </source>
</evidence>